<evidence type="ECO:0000256" key="1">
    <source>
        <dbReference type="SAM" id="Phobius"/>
    </source>
</evidence>
<dbReference type="InterPro" id="IPR052336">
    <property type="entry name" value="MlaD_Phospholipid_Transporter"/>
</dbReference>
<sequence length="363" mass="38736">MSLERLYQPPEIGAPGIRRGRRQRRDLLLAGLFVLAMAAVVAGVLLLNVPALFGGYPLRAYFPDAGGLDRGLNVVQEGFTIGHVGAVEPVFLDDADRKECPLADEPRSAELPCFRATLRIQRDWPVPEGSQAQLAPAGFLGGNQIRIQPGLADQRLAADAVIPTLPRQPDLPSQAAMALTQLQSAIDDTIRPALQDLQARIRGLVAALGTGEEGEEGAAAVAGEGLAEVFQNLRQLSADIEQTVDPERIGAILASVDKISANLATASSGLEARSEDVGAAVQEYTALGRDLRSVVNQAQPAVTDSLDDVQYLLQELSAALAPILANIETASRNLSALTGDLREDPKSLLFNRPEKEPTPWLDR</sequence>
<dbReference type="PANTHER" id="PTHR33371">
    <property type="entry name" value="INTERMEMBRANE PHOSPHOLIPID TRANSPORT SYSTEM BINDING PROTEIN MLAD-RELATED"/>
    <property type="match status" value="1"/>
</dbReference>
<reference evidence="3 4" key="1">
    <citation type="journal article" date="2020" name="Microorganisms">
        <title>Osmotic Adaptation and Compatible Solute Biosynthesis of Phototrophic Bacteria as Revealed from Genome Analyses.</title>
        <authorList>
            <person name="Imhoff J.F."/>
            <person name="Rahn T."/>
            <person name="Kunzel S."/>
            <person name="Keller A."/>
            <person name="Neulinger S.C."/>
        </authorList>
    </citation>
    <scope>NUCLEOTIDE SEQUENCE [LARGE SCALE GENOMIC DNA]</scope>
    <source>
        <strain evidence="3 4">DSM 6210</strain>
    </source>
</reference>
<organism evidence="3 4">
    <name type="scientific">Thiohalocapsa halophila</name>
    <dbReference type="NCBI Taxonomy" id="69359"/>
    <lineage>
        <taxon>Bacteria</taxon>
        <taxon>Pseudomonadati</taxon>
        <taxon>Pseudomonadota</taxon>
        <taxon>Gammaproteobacteria</taxon>
        <taxon>Chromatiales</taxon>
        <taxon>Chromatiaceae</taxon>
        <taxon>Thiohalocapsa</taxon>
    </lineage>
</organism>
<keyword evidence="1" id="KW-0812">Transmembrane</keyword>
<dbReference type="InterPro" id="IPR003399">
    <property type="entry name" value="Mce/MlaD"/>
</dbReference>
<keyword evidence="1" id="KW-1133">Transmembrane helix</keyword>
<name>A0ABS1CJ42_9GAMM</name>
<proteinExistence type="predicted"/>
<accession>A0ABS1CJ42</accession>
<dbReference type="Pfam" id="PF02470">
    <property type="entry name" value="MlaD"/>
    <property type="match status" value="1"/>
</dbReference>
<keyword evidence="4" id="KW-1185">Reference proteome</keyword>
<comment type="caution">
    <text evidence="3">The sequence shown here is derived from an EMBL/GenBank/DDBJ whole genome shotgun (WGS) entry which is preliminary data.</text>
</comment>
<keyword evidence="1" id="KW-0472">Membrane</keyword>
<evidence type="ECO:0000313" key="3">
    <source>
        <dbReference type="EMBL" id="MBK1631936.1"/>
    </source>
</evidence>
<dbReference type="RefSeq" id="WP_200238942.1">
    <property type="nucleotide sequence ID" value="NZ_NRRV01000035.1"/>
</dbReference>
<evidence type="ECO:0000259" key="2">
    <source>
        <dbReference type="Pfam" id="PF02470"/>
    </source>
</evidence>
<evidence type="ECO:0000313" key="4">
    <source>
        <dbReference type="Proteomes" id="UP000748752"/>
    </source>
</evidence>
<feature type="transmembrane region" description="Helical" evidence="1">
    <location>
        <begin position="27"/>
        <end position="53"/>
    </location>
</feature>
<dbReference type="Proteomes" id="UP000748752">
    <property type="component" value="Unassembled WGS sequence"/>
</dbReference>
<dbReference type="EMBL" id="NRRV01000035">
    <property type="protein sequence ID" value="MBK1631936.1"/>
    <property type="molecule type" value="Genomic_DNA"/>
</dbReference>
<dbReference type="PANTHER" id="PTHR33371:SF4">
    <property type="entry name" value="INTERMEMBRANE PHOSPHOLIPID TRANSPORT SYSTEM BINDING PROTEIN MLAD"/>
    <property type="match status" value="1"/>
</dbReference>
<protein>
    <recommendedName>
        <fullName evidence="2">Mce/MlaD domain-containing protein</fullName>
    </recommendedName>
</protein>
<gene>
    <name evidence="3" type="ORF">CKO31_14565</name>
</gene>
<feature type="domain" description="Mce/MlaD" evidence="2">
    <location>
        <begin position="55"/>
        <end position="150"/>
    </location>
</feature>